<accession>A0A9N9PG59</accession>
<organism evidence="2 3">
    <name type="scientific">Dentiscutata erythropus</name>
    <dbReference type="NCBI Taxonomy" id="1348616"/>
    <lineage>
        <taxon>Eukaryota</taxon>
        <taxon>Fungi</taxon>
        <taxon>Fungi incertae sedis</taxon>
        <taxon>Mucoromycota</taxon>
        <taxon>Glomeromycotina</taxon>
        <taxon>Glomeromycetes</taxon>
        <taxon>Diversisporales</taxon>
        <taxon>Gigasporaceae</taxon>
        <taxon>Dentiscutata</taxon>
    </lineage>
</organism>
<dbReference type="AlphaFoldDB" id="A0A9N9PG59"/>
<protein>
    <submittedName>
        <fullName evidence="2">13639_t:CDS:1</fullName>
    </submittedName>
</protein>
<proteinExistence type="predicted"/>
<sequence>KDCLLEEKTPISQLSISSSENKRIRPNMTIVKPPLPFTPLSNQLLPPSLNINNHPLLFFYHKHHQQPIIIDLYHLHHEFLGHDLIHLYFLILLIPPSPPSLNNNLLDYSPSNSPNSHSNSSSSS</sequence>
<feature type="region of interest" description="Disordered" evidence="1">
    <location>
        <begin position="104"/>
        <end position="124"/>
    </location>
</feature>
<keyword evidence="3" id="KW-1185">Reference proteome</keyword>
<reference evidence="2" key="1">
    <citation type="submission" date="2021-06" db="EMBL/GenBank/DDBJ databases">
        <authorList>
            <person name="Kallberg Y."/>
            <person name="Tangrot J."/>
            <person name="Rosling A."/>
        </authorList>
    </citation>
    <scope>NUCLEOTIDE SEQUENCE</scope>
    <source>
        <strain evidence="2">MA453B</strain>
    </source>
</reference>
<evidence type="ECO:0000313" key="3">
    <source>
        <dbReference type="Proteomes" id="UP000789405"/>
    </source>
</evidence>
<gene>
    <name evidence="2" type="ORF">DERYTH_LOCUS26505</name>
</gene>
<evidence type="ECO:0000256" key="1">
    <source>
        <dbReference type="SAM" id="MobiDB-lite"/>
    </source>
</evidence>
<dbReference type="Proteomes" id="UP000789405">
    <property type="component" value="Unassembled WGS sequence"/>
</dbReference>
<name>A0A9N9PG59_9GLOM</name>
<feature type="non-terminal residue" evidence="2">
    <location>
        <position position="1"/>
    </location>
</feature>
<evidence type="ECO:0000313" key="2">
    <source>
        <dbReference type="EMBL" id="CAG8817811.1"/>
    </source>
</evidence>
<comment type="caution">
    <text evidence="2">The sequence shown here is derived from an EMBL/GenBank/DDBJ whole genome shotgun (WGS) entry which is preliminary data.</text>
</comment>
<feature type="non-terminal residue" evidence="2">
    <location>
        <position position="124"/>
    </location>
</feature>
<dbReference type="EMBL" id="CAJVPY010055731">
    <property type="protein sequence ID" value="CAG8817811.1"/>
    <property type="molecule type" value="Genomic_DNA"/>
</dbReference>